<name>A0AAV8YML7_9CUCU</name>
<dbReference type="AlphaFoldDB" id="A0AAV8YML7"/>
<dbReference type="EMBL" id="JAPWTK010000068">
    <property type="protein sequence ID" value="KAJ8952476.1"/>
    <property type="molecule type" value="Genomic_DNA"/>
</dbReference>
<dbReference type="InterPro" id="IPR007718">
    <property type="entry name" value="Srp40_C"/>
</dbReference>
<comment type="caution">
    <text evidence="3">The sequence shown here is derived from an EMBL/GenBank/DDBJ whole genome shotgun (WGS) entry which is preliminary data.</text>
</comment>
<dbReference type="Proteomes" id="UP001162162">
    <property type="component" value="Unassembled WGS sequence"/>
</dbReference>
<dbReference type="Pfam" id="PF05022">
    <property type="entry name" value="SRP40_C"/>
    <property type="match status" value="1"/>
</dbReference>
<evidence type="ECO:0000313" key="4">
    <source>
        <dbReference type="Proteomes" id="UP001162162"/>
    </source>
</evidence>
<dbReference type="GO" id="GO:0005730">
    <property type="term" value="C:nucleolus"/>
    <property type="evidence" value="ECO:0007669"/>
    <property type="project" value="InterPro"/>
</dbReference>
<feature type="region of interest" description="Disordered" evidence="1">
    <location>
        <begin position="225"/>
        <end position="295"/>
    </location>
</feature>
<feature type="compositionally biased region" description="Basic residues" evidence="1">
    <location>
        <begin position="1"/>
        <end position="25"/>
    </location>
</feature>
<feature type="compositionally biased region" description="Polar residues" evidence="1">
    <location>
        <begin position="157"/>
        <end position="172"/>
    </location>
</feature>
<accession>A0AAV8YML7</accession>
<dbReference type="InterPro" id="IPR039191">
    <property type="entry name" value="Nopp140-like"/>
</dbReference>
<proteinExistence type="predicted"/>
<feature type="compositionally biased region" description="Polar residues" evidence="1">
    <location>
        <begin position="346"/>
        <end position="356"/>
    </location>
</feature>
<dbReference type="PANTHER" id="PTHR23216:SF1">
    <property type="entry name" value="NUCLEOLAR AND COILED-BODY PHOSPHOPROTEIN 1"/>
    <property type="match status" value="1"/>
</dbReference>
<feature type="compositionally biased region" description="Basic residues" evidence="1">
    <location>
        <begin position="325"/>
        <end position="340"/>
    </location>
</feature>
<feature type="compositionally biased region" description="Basic residues" evidence="1">
    <location>
        <begin position="275"/>
        <end position="287"/>
    </location>
</feature>
<gene>
    <name evidence="3" type="ORF">NQ318_003271</name>
</gene>
<feature type="region of interest" description="Disordered" evidence="1">
    <location>
        <begin position="1"/>
        <end position="191"/>
    </location>
</feature>
<feature type="compositionally biased region" description="Low complexity" evidence="1">
    <location>
        <begin position="61"/>
        <end position="76"/>
    </location>
</feature>
<dbReference type="PANTHER" id="PTHR23216">
    <property type="entry name" value="NUCLEOLAR AND COILED-BODY PHOSPHOPROTEIN 1"/>
    <property type="match status" value="1"/>
</dbReference>
<evidence type="ECO:0000259" key="2">
    <source>
        <dbReference type="Pfam" id="PF05022"/>
    </source>
</evidence>
<feature type="compositionally biased region" description="Acidic residues" evidence="1">
    <location>
        <begin position="117"/>
        <end position="126"/>
    </location>
</feature>
<reference evidence="3" key="1">
    <citation type="journal article" date="2023" name="Insect Mol. Biol.">
        <title>Genome sequencing provides insights into the evolution of gene families encoding plant cell wall-degrading enzymes in longhorned beetles.</title>
        <authorList>
            <person name="Shin N.R."/>
            <person name="Okamura Y."/>
            <person name="Kirsch R."/>
            <person name="Pauchet Y."/>
        </authorList>
    </citation>
    <scope>NUCLEOTIDE SEQUENCE</scope>
    <source>
        <strain evidence="3">AMC_N1</strain>
    </source>
</reference>
<protein>
    <recommendedName>
        <fullName evidence="2">Srp40 C-terminal domain-containing protein</fullName>
    </recommendedName>
</protein>
<keyword evidence="4" id="KW-1185">Reference proteome</keyword>
<evidence type="ECO:0000313" key="3">
    <source>
        <dbReference type="EMBL" id="KAJ8952476.1"/>
    </source>
</evidence>
<organism evidence="3 4">
    <name type="scientific">Aromia moschata</name>
    <dbReference type="NCBI Taxonomy" id="1265417"/>
    <lineage>
        <taxon>Eukaryota</taxon>
        <taxon>Metazoa</taxon>
        <taxon>Ecdysozoa</taxon>
        <taxon>Arthropoda</taxon>
        <taxon>Hexapoda</taxon>
        <taxon>Insecta</taxon>
        <taxon>Pterygota</taxon>
        <taxon>Neoptera</taxon>
        <taxon>Endopterygota</taxon>
        <taxon>Coleoptera</taxon>
        <taxon>Polyphaga</taxon>
        <taxon>Cucujiformia</taxon>
        <taxon>Chrysomeloidea</taxon>
        <taxon>Cerambycidae</taxon>
        <taxon>Cerambycinae</taxon>
        <taxon>Callichromatini</taxon>
        <taxon>Aromia</taxon>
    </lineage>
</organism>
<feature type="compositionally biased region" description="Gly residues" evidence="1">
    <location>
        <begin position="245"/>
        <end position="256"/>
    </location>
</feature>
<feature type="region of interest" description="Disordered" evidence="1">
    <location>
        <begin position="325"/>
        <end position="356"/>
    </location>
</feature>
<feature type="compositionally biased region" description="Low complexity" evidence="1">
    <location>
        <begin position="225"/>
        <end position="244"/>
    </location>
</feature>
<feature type="domain" description="Srp40 C-terminal" evidence="2">
    <location>
        <begin position="295"/>
        <end position="355"/>
    </location>
</feature>
<sequence>MKSPRPRNRLSRPEKGKKKQLRGRQFRGGERAPPAKKQTVAPAKKAQKSSSEDSSEEETKTAAAKKPVAKPAAATKKPAKAKESSSEEDSSEEETPKKPAAVSTPAPKKVAANKESSEDESSEEEEKEKPAAKTPKAQKRKAEEEPEEEEMDIKKPNYSNFVKAGQNNSFNGNDRRTKNTPFRRVREEDVEIDNRLTNNSFEAKKQLVRGPWGATVAGTSAGVGEATGAASAAAGTAKRAAGTTAGAGGGNRGGFRGGRDGDEGGRNSFGGIQRGQRRRSGRRLQKVVRREWPRRSRRRSYICKANFNSRGSWGERANLDLKHTRGKSFRHEKTKKKKGSYRGGTIDTSVNSIKFD</sequence>
<evidence type="ECO:0000256" key="1">
    <source>
        <dbReference type="SAM" id="MobiDB-lite"/>
    </source>
</evidence>
<dbReference type="GO" id="GO:0005654">
    <property type="term" value="C:nucleoplasm"/>
    <property type="evidence" value="ECO:0007669"/>
    <property type="project" value="TreeGrafter"/>
</dbReference>